<proteinExistence type="inferred from homology"/>
<comment type="pathway">
    <text evidence="1 9">Cell wall biogenesis; peptidoglycan biosynthesis.</text>
</comment>
<dbReference type="EC" id="2.3.2.-" evidence="11"/>
<comment type="similarity">
    <text evidence="2">Belongs to the YkuD family.</text>
</comment>
<keyword evidence="7 9" id="KW-0573">Peptidoglycan synthesis</keyword>
<name>A0ABV9HA09_9HYPH</name>
<evidence type="ECO:0000259" key="10">
    <source>
        <dbReference type="PROSITE" id="PS52029"/>
    </source>
</evidence>
<keyword evidence="4 11" id="KW-0808">Transferase</keyword>
<dbReference type="PROSITE" id="PS52029">
    <property type="entry name" value="LD_TPASE"/>
    <property type="match status" value="1"/>
</dbReference>
<evidence type="ECO:0000256" key="2">
    <source>
        <dbReference type="ARBA" id="ARBA00005992"/>
    </source>
</evidence>
<dbReference type="RefSeq" id="WP_374830955.1">
    <property type="nucleotide sequence ID" value="NZ_JBHEEZ010000006.1"/>
</dbReference>
<dbReference type="Proteomes" id="UP001596042">
    <property type="component" value="Unassembled WGS sequence"/>
</dbReference>
<dbReference type="PROSITE" id="PS51257">
    <property type="entry name" value="PROKAR_LIPOPROTEIN"/>
    <property type="match status" value="1"/>
</dbReference>
<reference evidence="12" key="1">
    <citation type="journal article" date="2019" name="Int. J. Syst. Evol. Microbiol.">
        <title>The Global Catalogue of Microorganisms (GCM) 10K type strain sequencing project: providing services to taxonomists for standard genome sequencing and annotation.</title>
        <authorList>
            <consortium name="The Broad Institute Genomics Platform"/>
            <consortium name="The Broad Institute Genome Sequencing Center for Infectious Disease"/>
            <person name="Wu L."/>
            <person name="Ma J."/>
        </authorList>
    </citation>
    <scope>NUCLEOTIDE SEQUENCE [LARGE SCALE GENOMIC DNA]</scope>
    <source>
        <strain evidence="12">CGMCC 1.15731</strain>
    </source>
</reference>
<evidence type="ECO:0000256" key="7">
    <source>
        <dbReference type="ARBA" id="ARBA00022984"/>
    </source>
</evidence>
<evidence type="ECO:0000313" key="11">
    <source>
        <dbReference type="EMBL" id="MFC4626385.1"/>
    </source>
</evidence>
<dbReference type="SUPFAM" id="SSF141523">
    <property type="entry name" value="L,D-transpeptidase catalytic domain-like"/>
    <property type="match status" value="1"/>
</dbReference>
<dbReference type="InterPro" id="IPR006311">
    <property type="entry name" value="TAT_signal"/>
</dbReference>
<evidence type="ECO:0000256" key="8">
    <source>
        <dbReference type="ARBA" id="ARBA00023316"/>
    </source>
</evidence>
<dbReference type="PROSITE" id="PS51318">
    <property type="entry name" value="TAT"/>
    <property type="match status" value="1"/>
</dbReference>
<dbReference type="InterPro" id="IPR038063">
    <property type="entry name" value="Transpep_catalytic_dom"/>
</dbReference>
<evidence type="ECO:0000256" key="9">
    <source>
        <dbReference type="PROSITE-ProRule" id="PRU01373"/>
    </source>
</evidence>
<dbReference type="InterPro" id="IPR050979">
    <property type="entry name" value="LD-transpeptidase"/>
</dbReference>
<dbReference type="EMBL" id="JBHSEL010000125">
    <property type="protein sequence ID" value="MFC4626385.1"/>
    <property type="molecule type" value="Genomic_DNA"/>
</dbReference>
<keyword evidence="12" id="KW-1185">Reference proteome</keyword>
<accession>A0ABV9HA09</accession>
<keyword evidence="6 9" id="KW-0133">Cell shape</keyword>
<comment type="caution">
    <text evidence="11">The sequence shown here is derived from an EMBL/GenBank/DDBJ whole genome shotgun (WGS) entry which is preliminary data.</text>
</comment>
<keyword evidence="11" id="KW-0012">Acyltransferase</keyword>
<organism evidence="11 12">
    <name type="scientific">Daeguia caeni</name>
    <dbReference type="NCBI Taxonomy" id="439612"/>
    <lineage>
        <taxon>Bacteria</taxon>
        <taxon>Pseudomonadati</taxon>
        <taxon>Pseudomonadota</taxon>
        <taxon>Alphaproteobacteria</taxon>
        <taxon>Hyphomicrobiales</taxon>
        <taxon>Brucellaceae</taxon>
        <taxon>Daeguia</taxon>
    </lineage>
</organism>
<dbReference type="Gene3D" id="2.40.440.10">
    <property type="entry name" value="L,D-transpeptidase catalytic domain-like"/>
    <property type="match status" value="1"/>
</dbReference>
<keyword evidence="8 9" id="KW-0961">Cell wall biogenesis/degradation</keyword>
<feature type="active site" description="Nucleophile" evidence="9">
    <location>
        <position position="217"/>
    </location>
</feature>
<evidence type="ECO:0000313" key="12">
    <source>
        <dbReference type="Proteomes" id="UP001596042"/>
    </source>
</evidence>
<gene>
    <name evidence="11" type="ORF">ACFO1V_14425</name>
</gene>
<sequence length="241" mass="26696">MKKLSEHQTRRGFLLGAGAVFVSGAAGCSQTFDMSALKTELDQMTTGAITPMRPQVSVDRSLSSPEVMYAAVQEGPYSLPAIPYQKIPKQYRRQIVPDPTGQAPGTIVVSLKDRFLYYVLPGGEAMRYGIGIGKAGFEWSGTANVQYKKQWPRWTPPPEMIQRKPELAKYRNGQEPGPDNPLGARALYIYKDGRDTGYRIHGSPEWWSIGQAMSSGCIRLINQDIIDLYDRVQGKAPIIVG</sequence>
<keyword evidence="5" id="KW-0378">Hydrolase</keyword>
<protein>
    <submittedName>
        <fullName evidence="11">L,D-transpeptidase</fullName>
        <ecNumber evidence="11">2.3.2.-</ecNumber>
    </submittedName>
</protein>
<evidence type="ECO:0000256" key="6">
    <source>
        <dbReference type="ARBA" id="ARBA00022960"/>
    </source>
</evidence>
<evidence type="ECO:0000256" key="5">
    <source>
        <dbReference type="ARBA" id="ARBA00022801"/>
    </source>
</evidence>
<evidence type="ECO:0000256" key="3">
    <source>
        <dbReference type="ARBA" id="ARBA00022676"/>
    </source>
</evidence>
<feature type="active site" description="Proton donor/acceptor" evidence="9">
    <location>
        <position position="201"/>
    </location>
</feature>
<feature type="domain" description="L,D-TPase catalytic" evidence="10">
    <location>
        <begin position="105"/>
        <end position="241"/>
    </location>
</feature>
<dbReference type="GO" id="GO:0016746">
    <property type="term" value="F:acyltransferase activity"/>
    <property type="evidence" value="ECO:0007669"/>
    <property type="project" value="UniProtKB-KW"/>
</dbReference>
<evidence type="ECO:0000256" key="1">
    <source>
        <dbReference type="ARBA" id="ARBA00004752"/>
    </source>
</evidence>
<dbReference type="PANTHER" id="PTHR30582:SF24">
    <property type="entry name" value="L,D-TRANSPEPTIDASE ERFK_SRFK-RELATED"/>
    <property type="match status" value="1"/>
</dbReference>
<dbReference type="CDD" id="cd16913">
    <property type="entry name" value="YkuD_like"/>
    <property type="match status" value="1"/>
</dbReference>
<dbReference type="Pfam" id="PF03734">
    <property type="entry name" value="YkuD"/>
    <property type="match status" value="1"/>
</dbReference>
<dbReference type="PANTHER" id="PTHR30582">
    <property type="entry name" value="L,D-TRANSPEPTIDASE"/>
    <property type="match status" value="1"/>
</dbReference>
<dbReference type="InterPro" id="IPR005490">
    <property type="entry name" value="LD_TPept_cat_dom"/>
</dbReference>
<evidence type="ECO:0000256" key="4">
    <source>
        <dbReference type="ARBA" id="ARBA00022679"/>
    </source>
</evidence>
<keyword evidence="3" id="KW-0328">Glycosyltransferase</keyword>